<comment type="catalytic activity">
    <reaction evidence="1">
        <text>Hydrolysis of terminal non-reducing beta-D-galactose residues in beta-D-galactosides.</text>
        <dbReference type="EC" id="3.2.1.23"/>
    </reaction>
</comment>
<dbReference type="Pfam" id="PF02929">
    <property type="entry name" value="Bgal_small_N"/>
    <property type="match status" value="1"/>
</dbReference>
<dbReference type="InterPro" id="IPR008979">
    <property type="entry name" value="Galactose-bd-like_sf"/>
</dbReference>
<dbReference type="Pfam" id="PF00703">
    <property type="entry name" value="Glyco_hydro_2"/>
    <property type="match status" value="1"/>
</dbReference>
<dbReference type="InterPro" id="IPR036156">
    <property type="entry name" value="Beta-gal/glucu_dom_sf"/>
</dbReference>
<dbReference type="SMART" id="SM01038">
    <property type="entry name" value="Bgal_small_N"/>
    <property type="match status" value="1"/>
</dbReference>
<reference evidence="8 9" key="1">
    <citation type="submission" date="2024-04" db="EMBL/GenBank/DDBJ databases">
        <title>Tritrichomonas musculus Genome.</title>
        <authorList>
            <person name="Alves-Ferreira E."/>
            <person name="Grigg M."/>
            <person name="Lorenzi H."/>
            <person name="Galac M."/>
        </authorList>
    </citation>
    <scope>NUCLEOTIDE SEQUENCE [LARGE SCALE GENOMIC DNA]</scope>
    <source>
        <strain evidence="8 9">EAF2021</strain>
    </source>
</reference>
<evidence type="ECO:0000313" key="8">
    <source>
        <dbReference type="EMBL" id="KAK8872024.1"/>
    </source>
</evidence>
<keyword evidence="5" id="KW-0326">Glycosidase</keyword>
<evidence type="ECO:0000256" key="5">
    <source>
        <dbReference type="ARBA" id="ARBA00023295"/>
    </source>
</evidence>
<dbReference type="PANTHER" id="PTHR46323">
    <property type="entry name" value="BETA-GALACTOSIDASE"/>
    <property type="match status" value="1"/>
</dbReference>
<dbReference type="InterPro" id="IPR006104">
    <property type="entry name" value="Glyco_hydro_2_N"/>
</dbReference>
<dbReference type="InterPro" id="IPR004199">
    <property type="entry name" value="B-gal_small/dom_5"/>
</dbReference>
<organism evidence="8 9">
    <name type="scientific">Tritrichomonas musculus</name>
    <dbReference type="NCBI Taxonomy" id="1915356"/>
    <lineage>
        <taxon>Eukaryota</taxon>
        <taxon>Metamonada</taxon>
        <taxon>Parabasalia</taxon>
        <taxon>Tritrichomonadida</taxon>
        <taxon>Tritrichomonadidae</taxon>
        <taxon>Tritrichomonas</taxon>
    </lineage>
</organism>
<dbReference type="EC" id="3.2.1.23" evidence="3"/>
<dbReference type="Proteomes" id="UP001470230">
    <property type="component" value="Unassembled WGS sequence"/>
</dbReference>
<dbReference type="SUPFAM" id="SSF74650">
    <property type="entry name" value="Galactose mutarotase-like"/>
    <property type="match status" value="1"/>
</dbReference>
<dbReference type="InterPro" id="IPR011013">
    <property type="entry name" value="Gal_mutarotase_sf_dom"/>
</dbReference>
<dbReference type="Pfam" id="PF16353">
    <property type="entry name" value="LacZ_4"/>
    <property type="match status" value="1"/>
</dbReference>
<gene>
    <name evidence="8" type="ORF">M9Y10_007780</name>
</gene>
<dbReference type="Gene3D" id="3.20.20.80">
    <property type="entry name" value="Glycosidases"/>
    <property type="match status" value="1"/>
</dbReference>
<dbReference type="InterPro" id="IPR006103">
    <property type="entry name" value="Glyco_hydro_2_cat"/>
</dbReference>
<dbReference type="Pfam" id="PF02837">
    <property type="entry name" value="Glyco_hydro_2_N"/>
    <property type="match status" value="1"/>
</dbReference>
<evidence type="ECO:0000256" key="1">
    <source>
        <dbReference type="ARBA" id="ARBA00001412"/>
    </source>
</evidence>
<name>A0ABR2J343_9EUKA</name>
<dbReference type="InterPro" id="IPR013783">
    <property type="entry name" value="Ig-like_fold"/>
</dbReference>
<evidence type="ECO:0000256" key="6">
    <source>
        <dbReference type="ARBA" id="ARBA00032230"/>
    </source>
</evidence>
<dbReference type="EMBL" id="JAPFFF010000013">
    <property type="protein sequence ID" value="KAK8872024.1"/>
    <property type="molecule type" value="Genomic_DNA"/>
</dbReference>
<dbReference type="PANTHER" id="PTHR46323:SF2">
    <property type="entry name" value="BETA-GALACTOSIDASE"/>
    <property type="match status" value="1"/>
</dbReference>
<dbReference type="Pfam" id="PF02836">
    <property type="entry name" value="Glyco_hydro_2_C"/>
    <property type="match status" value="1"/>
</dbReference>
<dbReference type="InterPro" id="IPR006101">
    <property type="entry name" value="Glyco_hydro_2"/>
</dbReference>
<sequence length="1104" mass="128972">MISFILILLKITKSDDIPYWKDIQTVAVNKEKPRTCFHSYDDIPSALSNKYKDSFYYKNLNGVWKFYYRDYPRDIPDDITDVDIDLSNWTEITVPGNWEVQGYGIAMYTNIKYDFNPLDPTPPELPDYVPVGVYRRNFDIPEEWLQRDIFIQIGAAKTGLYVYINGKEVGYSEDSKSPSEFLINDYVIPGENVVTLKVFKHTSGSYLEDQDMWRLGGIERDVVLYCQPKTHIKDFNIISTLDDQYIHGILKINVSLINHEKTAKDVTLFYELYESDDKTILVQGSKAIKIESNQKVKLTFTDQSILNVRQWSAEQPNLYKIVFTLKASSTDKIIEAVPFRVGFRRLEISTTLFEEKSYFVLLFNGKEVLYKGVNLHEHNPKTGHYVTLDIFKKDIEMLKKSNINGIRFSHYPQSPLFYELCDENGFYVVSECNIESHGMGWTDPTTLANKPEWFIPHMDRTKNMYKLARNHACVTFLSLGNEAGNGCNFYQTYDWLKKHEKVGMNRPIQYCQANWEYNTEIYVPTYPKLDWYVDIGKSGSDRPVIPCEYSHAMGNSNGNLYRIWNEAIYKYPNLQGGFIWDWVDQGLLETDTNGREYWTYGGDYGENAPSDGNFNINGLLNPNREPHPALEEVKYTYQEICFYIVSNEVTNYQLKIVNRFFFTNLNDYEIYYTINENEKVVRTSILDVKLEPQEEKIVSIQINDLEPKKATEYFINLSVITKVDLPNIPKGFLVAHEQFKLPIESVEKDQPSITGDDLTIDTTSAKNEVKIFSNNVQFIFDVSEGQVTSYSVNGQEYIHQSFGLQPNFWRPPNDNDYGNGQPSRQQVWKTMSHHFTCQTSQFFNGEKKRAEMTVIYSLESNRQYQVDYHVYANGVLAVTAVFHGQGKDGYLIDLPRIGHRFRVPPEFNKIEYFGRGPEENYWDRFWSSHVNRYFTTAEEMYFPYVRPQENGHHTGARWFSLQNEAEEGLLVVAKKNSLNEEAFEFNVLRNSVEDFDDEDQPNIQRQWSNFEDCFHRPQKKCIHDEESAKNNLRRQHHVNHISFRDFIEVNVDYKMMGIAGFDSWGDMPLTENTLPSDRDYSYGFVMVPIKSRDEIDEQLKYNYD</sequence>
<keyword evidence="9" id="KW-1185">Reference proteome</keyword>
<dbReference type="InterPro" id="IPR032312">
    <property type="entry name" value="LacZ_4"/>
</dbReference>
<keyword evidence="4" id="KW-0378">Hydrolase</keyword>
<evidence type="ECO:0000259" key="7">
    <source>
        <dbReference type="SMART" id="SM01038"/>
    </source>
</evidence>
<dbReference type="Gene3D" id="2.60.40.10">
    <property type="entry name" value="Immunoglobulins"/>
    <property type="match status" value="2"/>
</dbReference>
<evidence type="ECO:0000256" key="4">
    <source>
        <dbReference type="ARBA" id="ARBA00022801"/>
    </source>
</evidence>
<dbReference type="Gene3D" id="2.70.98.10">
    <property type="match status" value="1"/>
</dbReference>
<proteinExistence type="inferred from homology"/>
<dbReference type="SUPFAM" id="SSF51445">
    <property type="entry name" value="(Trans)glycosidases"/>
    <property type="match status" value="1"/>
</dbReference>
<dbReference type="InterPro" id="IPR006102">
    <property type="entry name" value="Ig-like_GH2"/>
</dbReference>
<accession>A0ABR2J343</accession>
<dbReference type="PRINTS" id="PR00132">
    <property type="entry name" value="GLHYDRLASE2"/>
</dbReference>
<protein>
    <recommendedName>
        <fullName evidence="3">beta-galactosidase</fullName>
        <ecNumber evidence="3">3.2.1.23</ecNumber>
    </recommendedName>
    <alternativeName>
        <fullName evidence="6">Lactase</fullName>
    </alternativeName>
</protein>
<dbReference type="InterPro" id="IPR050347">
    <property type="entry name" value="Bact_Beta-galactosidase"/>
</dbReference>
<comment type="caution">
    <text evidence="8">The sequence shown here is derived from an EMBL/GenBank/DDBJ whole genome shotgun (WGS) entry which is preliminary data.</text>
</comment>
<feature type="domain" description="Beta galactosidase small chain/" evidence="7">
    <location>
        <begin position="770"/>
        <end position="1087"/>
    </location>
</feature>
<evidence type="ECO:0000256" key="2">
    <source>
        <dbReference type="ARBA" id="ARBA00007401"/>
    </source>
</evidence>
<comment type="similarity">
    <text evidence="2">Belongs to the glycosyl hydrolase 2 family.</text>
</comment>
<dbReference type="Gene3D" id="2.60.120.260">
    <property type="entry name" value="Galactose-binding domain-like"/>
    <property type="match status" value="1"/>
</dbReference>
<dbReference type="InterPro" id="IPR017853">
    <property type="entry name" value="GH"/>
</dbReference>
<evidence type="ECO:0000313" key="9">
    <source>
        <dbReference type="Proteomes" id="UP001470230"/>
    </source>
</evidence>
<dbReference type="SUPFAM" id="SSF49303">
    <property type="entry name" value="beta-Galactosidase/glucuronidase domain"/>
    <property type="match status" value="2"/>
</dbReference>
<dbReference type="InterPro" id="IPR014718">
    <property type="entry name" value="GH-type_carb-bd"/>
</dbReference>
<dbReference type="SUPFAM" id="SSF49785">
    <property type="entry name" value="Galactose-binding domain-like"/>
    <property type="match status" value="1"/>
</dbReference>
<evidence type="ECO:0000256" key="3">
    <source>
        <dbReference type="ARBA" id="ARBA00012756"/>
    </source>
</evidence>